<dbReference type="Pfam" id="PF00565">
    <property type="entry name" value="SNase"/>
    <property type="match status" value="1"/>
</dbReference>
<keyword evidence="3" id="KW-1185">Reference proteome</keyword>
<dbReference type="Gene3D" id="2.40.50.90">
    <property type="match status" value="1"/>
</dbReference>
<dbReference type="SUPFAM" id="SSF50199">
    <property type="entry name" value="Staphylococcal nuclease"/>
    <property type="match status" value="1"/>
</dbReference>
<proteinExistence type="predicted"/>
<protein>
    <submittedName>
        <fullName evidence="2">Thermonuclease family protein</fullName>
    </submittedName>
</protein>
<name>A0ABW5MU10_9FLAO</name>
<dbReference type="InterPro" id="IPR035437">
    <property type="entry name" value="SNase_OB-fold_sf"/>
</dbReference>
<reference evidence="3" key="1">
    <citation type="journal article" date="2019" name="Int. J. Syst. Evol. Microbiol.">
        <title>The Global Catalogue of Microorganisms (GCM) 10K type strain sequencing project: providing services to taxonomists for standard genome sequencing and annotation.</title>
        <authorList>
            <consortium name="The Broad Institute Genomics Platform"/>
            <consortium name="The Broad Institute Genome Sequencing Center for Infectious Disease"/>
            <person name="Wu L."/>
            <person name="Ma J."/>
        </authorList>
    </citation>
    <scope>NUCLEOTIDE SEQUENCE [LARGE SCALE GENOMIC DNA]</scope>
    <source>
        <strain evidence="3">KCTC 52368</strain>
    </source>
</reference>
<evidence type="ECO:0000259" key="1">
    <source>
        <dbReference type="Pfam" id="PF00565"/>
    </source>
</evidence>
<feature type="domain" description="TNase-like" evidence="1">
    <location>
        <begin position="39"/>
        <end position="209"/>
    </location>
</feature>
<sequence length="293" mass="33217">MAEVPIFWDPKGIELNQLGKKSKSGDPADGDTPYVRMPIRMLGIDTPETSYLGGESTANTKLGELKTFLESGNFDSWIDSGLKALLLPKLTNAGTLQITQGLAAKEFFRQLMNQRLQKPNGTNRSLFVRSADEHFDRYGRLLAYVAPSYTKTELSSVTADERKTFNLLLLESGWASSILIYPNLPKNSDLLLARLGTRKAFENNLGAWADSKMLTAYEYRMCMKLHQQCKKAKASEGFFINESSWVQRYCVDMTSLKIYNPQRYYKVKPYNRFFIWGDDVRKAVGELNLQAGE</sequence>
<dbReference type="Proteomes" id="UP001597526">
    <property type="component" value="Unassembled WGS sequence"/>
</dbReference>
<comment type="caution">
    <text evidence="2">The sequence shown here is derived from an EMBL/GenBank/DDBJ whole genome shotgun (WGS) entry which is preliminary data.</text>
</comment>
<dbReference type="EMBL" id="JBHULB010000008">
    <property type="protein sequence ID" value="MFD2586835.1"/>
    <property type="molecule type" value="Genomic_DNA"/>
</dbReference>
<gene>
    <name evidence="2" type="ORF">ACFSQJ_07830</name>
</gene>
<dbReference type="RefSeq" id="WP_377766393.1">
    <property type="nucleotide sequence ID" value="NZ_JBHULB010000008.1"/>
</dbReference>
<organism evidence="2 3">
    <name type="scientific">Croceitalea marina</name>
    <dbReference type="NCBI Taxonomy" id="1775166"/>
    <lineage>
        <taxon>Bacteria</taxon>
        <taxon>Pseudomonadati</taxon>
        <taxon>Bacteroidota</taxon>
        <taxon>Flavobacteriia</taxon>
        <taxon>Flavobacteriales</taxon>
        <taxon>Flavobacteriaceae</taxon>
        <taxon>Croceitalea</taxon>
    </lineage>
</organism>
<dbReference type="InterPro" id="IPR016071">
    <property type="entry name" value="Staphylococal_nuclease_OB-fold"/>
</dbReference>
<evidence type="ECO:0000313" key="2">
    <source>
        <dbReference type="EMBL" id="MFD2586835.1"/>
    </source>
</evidence>
<accession>A0ABW5MU10</accession>
<evidence type="ECO:0000313" key="3">
    <source>
        <dbReference type="Proteomes" id="UP001597526"/>
    </source>
</evidence>